<dbReference type="Pfam" id="PF00126">
    <property type="entry name" value="HTH_1"/>
    <property type="match status" value="1"/>
</dbReference>
<dbReference type="PROSITE" id="PS50931">
    <property type="entry name" value="HTH_LYSR"/>
    <property type="match status" value="1"/>
</dbReference>
<keyword evidence="3" id="KW-0238">DNA-binding</keyword>
<dbReference type="InterPro" id="IPR058163">
    <property type="entry name" value="LysR-type_TF_proteobact-type"/>
</dbReference>
<evidence type="ECO:0000313" key="7">
    <source>
        <dbReference type="Proteomes" id="UP001212602"/>
    </source>
</evidence>
<dbReference type="PANTHER" id="PTHR30537">
    <property type="entry name" value="HTH-TYPE TRANSCRIPTIONAL REGULATOR"/>
    <property type="match status" value="1"/>
</dbReference>
<dbReference type="Gene3D" id="3.40.190.290">
    <property type="match status" value="1"/>
</dbReference>
<protein>
    <submittedName>
        <fullName evidence="6">LysR family transcriptional regulator</fullName>
    </submittedName>
</protein>
<proteinExistence type="inferred from homology"/>
<evidence type="ECO:0000256" key="1">
    <source>
        <dbReference type="ARBA" id="ARBA00009437"/>
    </source>
</evidence>
<dbReference type="EMBL" id="JAQIPB010000001">
    <property type="protein sequence ID" value="MDA7414905.1"/>
    <property type="molecule type" value="Genomic_DNA"/>
</dbReference>
<gene>
    <name evidence="6" type="ORF">PGB34_00880</name>
</gene>
<dbReference type="GO" id="GO:0006351">
    <property type="term" value="P:DNA-templated transcription"/>
    <property type="evidence" value="ECO:0007669"/>
    <property type="project" value="TreeGrafter"/>
</dbReference>
<evidence type="ECO:0000259" key="5">
    <source>
        <dbReference type="PROSITE" id="PS50931"/>
    </source>
</evidence>
<dbReference type="Gene3D" id="1.10.10.10">
    <property type="entry name" value="Winged helix-like DNA-binding domain superfamily/Winged helix DNA-binding domain"/>
    <property type="match status" value="1"/>
</dbReference>
<dbReference type="InterPro" id="IPR000847">
    <property type="entry name" value="LysR_HTH_N"/>
</dbReference>
<dbReference type="InterPro" id="IPR005119">
    <property type="entry name" value="LysR_subst-bd"/>
</dbReference>
<dbReference type="InterPro" id="IPR036390">
    <property type="entry name" value="WH_DNA-bd_sf"/>
</dbReference>
<evidence type="ECO:0000256" key="3">
    <source>
        <dbReference type="ARBA" id="ARBA00023125"/>
    </source>
</evidence>
<name>A0AAE3SXW1_9BURK</name>
<accession>A0AAE3SXW1</accession>
<organism evidence="6 7">
    <name type="scientific">Xenophilus arseniciresistens</name>
    <dbReference type="NCBI Taxonomy" id="1283306"/>
    <lineage>
        <taxon>Bacteria</taxon>
        <taxon>Pseudomonadati</taxon>
        <taxon>Pseudomonadota</taxon>
        <taxon>Betaproteobacteria</taxon>
        <taxon>Burkholderiales</taxon>
        <taxon>Comamonadaceae</taxon>
        <taxon>Xenophilus</taxon>
    </lineage>
</organism>
<dbReference type="SUPFAM" id="SSF53850">
    <property type="entry name" value="Periplasmic binding protein-like II"/>
    <property type="match status" value="1"/>
</dbReference>
<feature type="domain" description="HTH lysR-type" evidence="5">
    <location>
        <begin position="1"/>
        <end position="61"/>
    </location>
</feature>
<dbReference type="InterPro" id="IPR036388">
    <property type="entry name" value="WH-like_DNA-bd_sf"/>
</dbReference>
<dbReference type="AlphaFoldDB" id="A0AAE3SXW1"/>
<dbReference type="RefSeq" id="WP_271426180.1">
    <property type="nucleotide sequence ID" value="NZ_JAQIPB010000001.1"/>
</dbReference>
<dbReference type="SUPFAM" id="SSF46785">
    <property type="entry name" value="Winged helix' DNA-binding domain"/>
    <property type="match status" value="1"/>
</dbReference>
<sequence>MLNSNWDNLRVFLAVARHNSAVEASASLSLDHSTVTRRLKILERELGTQLFGRNSQGHVLTHAGRQLLRSVEAIENSLSMVESQVGHDNKTLIGKIRLGATEGFGSFFLTPHLCDFCERHPQIRVDVLSMPRCINLSKREADLAISVDRPTAGFYVASKLSDYRLRLYATPNYLASHPPIKSVADISHHRLIAYVDELSYSDELRYVEKLAPGALVRLRSTSIIAQLNAARRGKALAILPCFLATPCADLLPVLPDEASLVRTFWLIAHKEQREIARIRVLWDYLRQTVEINRDFLMGDSQELRFLDD</sequence>
<dbReference type="Pfam" id="PF03466">
    <property type="entry name" value="LysR_substrate"/>
    <property type="match status" value="1"/>
</dbReference>
<evidence type="ECO:0000256" key="2">
    <source>
        <dbReference type="ARBA" id="ARBA00023015"/>
    </source>
</evidence>
<dbReference type="GO" id="GO:0043565">
    <property type="term" value="F:sequence-specific DNA binding"/>
    <property type="evidence" value="ECO:0007669"/>
    <property type="project" value="TreeGrafter"/>
</dbReference>
<dbReference type="PANTHER" id="PTHR30537:SF3">
    <property type="entry name" value="TRANSCRIPTIONAL REGULATORY PROTEIN"/>
    <property type="match status" value="1"/>
</dbReference>
<comment type="caution">
    <text evidence="6">The sequence shown here is derived from an EMBL/GenBank/DDBJ whole genome shotgun (WGS) entry which is preliminary data.</text>
</comment>
<dbReference type="Proteomes" id="UP001212602">
    <property type="component" value="Unassembled WGS sequence"/>
</dbReference>
<keyword evidence="2" id="KW-0805">Transcription regulation</keyword>
<keyword evidence="7" id="KW-1185">Reference proteome</keyword>
<reference evidence="6" key="1">
    <citation type="submission" date="2023-01" db="EMBL/GenBank/DDBJ databases">
        <title>Xenophilus mangrovi sp. nov., isolated from soil of Mangrove nature reserve.</title>
        <authorList>
            <person name="Xu S."/>
            <person name="Liu Z."/>
            <person name="Xu Y."/>
        </authorList>
    </citation>
    <scope>NUCLEOTIDE SEQUENCE</scope>
    <source>
        <strain evidence="6">YW8</strain>
    </source>
</reference>
<dbReference type="GO" id="GO:0003700">
    <property type="term" value="F:DNA-binding transcription factor activity"/>
    <property type="evidence" value="ECO:0007669"/>
    <property type="project" value="InterPro"/>
</dbReference>
<evidence type="ECO:0000256" key="4">
    <source>
        <dbReference type="ARBA" id="ARBA00023163"/>
    </source>
</evidence>
<comment type="similarity">
    <text evidence="1">Belongs to the LysR transcriptional regulatory family.</text>
</comment>
<evidence type="ECO:0000313" key="6">
    <source>
        <dbReference type="EMBL" id="MDA7414905.1"/>
    </source>
</evidence>
<keyword evidence="4" id="KW-0804">Transcription</keyword>